<dbReference type="Proteomes" id="UP000676409">
    <property type="component" value="Chromosome"/>
</dbReference>
<dbReference type="InterPro" id="IPR036928">
    <property type="entry name" value="AS_sf"/>
</dbReference>
<accession>A0A975G3C2</accession>
<dbReference type="PANTHER" id="PTHR43372:SF4">
    <property type="entry name" value="FATTY-ACID AMIDE HYDROLASE 2"/>
    <property type="match status" value="1"/>
</dbReference>
<dbReference type="InterPro" id="IPR052739">
    <property type="entry name" value="FAAH2"/>
</dbReference>
<feature type="domain" description="Amidase" evidence="1">
    <location>
        <begin position="355"/>
        <end position="449"/>
    </location>
</feature>
<dbReference type="EMBL" id="CP073078">
    <property type="protein sequence ID" value="QUD89246.1"/>
    <property type="molecule type" value="Genomic_DNA"/>
</dbReference>
<sequence length="469" mass="49096">MPASDLSVLESYPTATATELVEALAVGKVSAADLAEAAIARIEALDGAINAVVARDFAGARAAARAADEALARGERRPLLGLPMTVKEAHHTVGMPTTWGLKSSEGWVAEADSVGVERLKAAGAVILGKTNVPPHLGDWQSNNPVYGRTLNPHDHARSPGGSSGGSSAALAAGMVPLEFGSDIGGSIRVPAHFCGVFGHKPSWGLVPTAGHSPPGMVGGAEVPFGVVGPMARSAADLELALNVLAGPAGIEAKALRVELPPARAARLSDYRVLVVDRHPLARTGRDVLSALHGLADRLEAAGAKVSRRSDKLPNLAAAHGFYMNLLGVIMNMGAPKREGGPPPLTAEEWVIGLHARENFRNQWEALFEDFDVVLAPPFGTAAFPHEDRPQGERTLTIDGEEVPYFSQLAWPGVATFPGLPATCAPIARTHEGLPLGVQIIGGYWEDRTTIGFAGLMERELDLRAILPSS</sequence>
<dbReference type="PANTHER" id="PTHR43372">
    <property type="entry name" value="FATTY-ACID AMIDE HYDROLASE"/>
    <property type="match status" value="1"/>
</dbReference>
<protein>
    <recommendedName>
        <fullName evidence="1">Amidase domain-containing protein</fullName>
    </recommendedName>
</protein>
<dbReference type="GO" id="GO:0012505">
    <property type="term" value="C:endomembrane system"/>
    <property type="evidence" value="ECO:0007669"/>
    <property type="project" value="TreeGrafter"/>
</dbReference>
<proteinExistence type="predicted"/>
<dbReference type="AlphaFoldDB" id="A0A975G3C2"/>
<dbReference type="Gene3D" id="3.90.1300.10">
    <property type="entry name" value="Amidase signature (AS) domain"/>
    <property type="match status" value="1"/>
</dbReference>
<name>A0A975G3C2_9CAUL</name>
<dbReference type="RefSeq" id="WP_211939298.1">
    <property type="nucleotide sequence ID" value="NZ_CP073078.1"/>
</dbReference>
<evidence type="ECO:0000259" key="1">
    <source>
        <dbReference type="Pfam" id="PF01425"/>
    </source>
</evidence>
<feature type="domain" description="Amidase" evidence="1">
    <location>
        <begin position="34"/>
        <end position="323"/>
    </location>
</feature>
<organism evidence="2 3">
    <name type="scientific">Phenylobacterium montanum</name>
    <dbReference type="NCBI Taxonomy" id="2823693"/>
    <lineage>
        <taxon>Bacteria</taxon>
        <taxon>Pseudomonadati</taxon>
        <taxon>Pseudomonadota</taxon>
        <taxon>Alphaproteobacteria</taxon>
        <taxon>Caulobacterales</taxon>
        <taxon>Caulobacteraceae</taxon>
        <taxon>Phenylobacterium</taxon>
    </lineage>
</organism>
<evidence type="ECO:0000313" key="2">
    <source>
        <dbReference type="EMBL" id="QUD89246.1"/>
    </source>
</evidence>
<reference evidence="2" key="1">
    <citation type="submission" date="2021-04" db="EMBL/GenBank/DDBJ databases">
        <title>The complete genome sequence of Caulobacter sp. S6.</title>
        <authorList>
            <person name="Tang Y."/>
            <person name="Ouyang W."/>
            <person name="Liu Q."/>
            <person name="Huang B."/>
            <person name="Guo Z."/>
            <person name="Lei P."/>
        </authorList>
    </citation>
    <scope>NUCLEOTIDE SEQUENCE</scope>
    <source>
        <strain evidence="2">S6</strain>
    </source>
</reference>
<dbReference type="Pfam" id="PF01425">
    <property type="entry name" value="Amidase"/>
    <property type="match status" value="2"/>
</dbReference>
<keyword evidence="3" id="KW-1185">Reference proteome</keyword>
<dbReference type="SUPFAM" id="SSF75304">
    <property type="entry name" value="Amidase signature (AS) enzymes"/>
    <property type="match status" value="1"/>
</dbReference>
<dbReference type="KEGG" id="caul:KCG34_05025"/>
<evidence type="ECO:0000313" key="3">
    <source>
        <dbReference type="Proteomes" id="UP000676409"/>
    </source>
</evidence>
<dbReference type="InterPro" id="IPR023631">
    <property type="entry name" value="Amidase_dom"/>
</dbReference>
<gene>
    <name evidence="2" type="ORF">KCG34_05025</name>
</gene>